<dbReference type="Pfam" id="PF00488">
    <property type="entry name" value="MutS_V"/>
    <property type="match status" value="1"/>
</dbReference>
<dbReference type="PANTHER" id="PTHR11361">
    <property type="entry name" value="DNA MISMATCH REPAIR PROTEIN MUTS FAMILY MEMBER"/>
    <property type="match status" value="1"/>
</dbReference>
<dbReference type="OrthoDB" id="2534523at2759"/>
<keyword evidence="5" id="KW-0238">DNA-binding</keyword>
<evidence type="ECO:0000256" key="1">
    <source>
        <dbReference type="ARBA" id="ARBA00006271"/>
    </source>
</evidence>
<gene>
    <name evidence="10" type="ORF">D9758_002409</name>
</gene>
<feature type="compositionally biased region" description="Basic and acidic residues" evidence="8">
    <location>
        <begin position="103"/>
        <end position="115"/>
    </location>
</feature>
<dbReference type="SMART" id="SM00534">
    <property type="entry name" value="MUTSac"/>
    <property type="match status" value="1"/>
</dbReference>
<dbReference type="Gene3D" id="1.10.1420.10">
    <property type="match status" value="2"/>
</dbReference>
<evidence type="ECO:0000256" key="7">
    <source>
        <dbReference type="SAM" id="Coils"/>
    </source>
</evidence>
<dbReference type="Proteomes" id="UP000559256">
    <property type="component" value="Unassembled WGS sequence"/>
</dbReference>
<comment type="similarity">
    <text evidence="1">Belongs to the DNA mismatch repair MutS family.</text>
</comment>
<dbReference type="InterPro" id="IPR027417">
    <property type="entry name" value="P-loop_NTPase"/>
</dbReference>
<evidence type="ECO:0000256" key="3">
    <source>
        <dbReference type="ARBA" id="ARBA00022763"/>
    </source>
</evidence>
<dbReference type="GO" id="GO:0140664">
    <property type="term" value="F:ATP-dependent DNA damage sensor activity"/>
    <property type="evidence" value="ECO:0007669"/>
    <property type="project" value="InterPro"/>
</dbReference>
<evidence type="ECO:0000256" key="5">
    <source>
        <dbReference type="ARBA" id="ARBA00023125"/>
    </source>
</evidence>
<dbReference type="SUPFAM" id="SSF53150">
    <property type="entry name" value="DNA repair protein MutS, domain II"/>
    <property type="match status" value="1"/>
</dbReference>
<accession>A0A8H5GPF6</accession>
<dbReference type="InterPro" id="IPR007860">
    <property type="entry name" value="DNA_mmatch_repair_MutS_con_dom"/>
</dbReference>
<dbReference type="InterPro" id="IPR007695">
    <property type="entry name" value="DNA_mismatch_repair_MutS-lik_N"/>
</dbReference>
<dbReference type="SUPFAM" id="SSF55271">
    <property type="entry name" value="DNA repair protein MutS, domain I"/>
    <property type="match status" value="1"/>
</dbReference>
<dbReference type="Pfam" id="PF05188">
    <property type="entry name" value="MutS_II"/>
    <property type="match status" value="1"/>
</dbReference>
<dbReference type="SUPFAM" id="SSF48334">
    <property type="entry name" value="DNA repair protein MutS, domain III"/>
    <property type="match status" value="1"/>
</dbReference>
<name>A0A8H5GPF6_9AGAR</name>
<evidence type="ECO:0000259" key="9">
    <source>
        <dbReference type="PROSITE" id="PS00486"/>
    </source>
</evidence>
<evidence type="ECO:0000313" key="10">
    <source>
        <dbReference type="EMBL" id="KAF5368576.1"/>
    </source>
</evidence>
<dbReference type="InterPro" id="IPR007696">
    <property type="entry name" value="DNA_mismatch_repair_MutS_core"/>
</dbReference>
<dbReference type="InterPro" id="IPR036678">
    <property type="entry name" value="MutS_con_dom_sf"/>
</dbReference>
<feature type="domain" description="DNA mismatch repair proteins mutS family" evidence="9">
    <location>
        <begin position="968"/>
        <end position="984"/>
    </location>
</feature>
<keyword evidence="6" id="KW-0234">DNA repair</keyword>
<dbReference type="PANTHER" id="PTHR11361:SF34">
    <property type="entry name" value="DNA MISMATCH REPAIR PROTEIN MSH1, MITOCHONDRIAL"/>
    <property type="match status" value="1"/>
</dbReference>
<keyword evidence="4" id="KW-0067">ATP-binding</keyword>
<keyword evidence="7" id="KW-0175">Coiled coil</keyword>
<dbReference type="GO" id="GO:0043504">
    <property type="term" value="P:mitochondrial DNA repair"/>
    <property type="evidence" value="ECO:0007669"/>
    <property type="project" value="TreeGrafter"/>
</dbReference>
<dbReference type="GO" id="GO:0030983">
    <property type="term" value="F:mismatched DNA binding"/>
    <property type="evidence" value="ECO:0007669"/>
    <property type="project" value="UniProtKB-UniRule"/>
</dbReference>
<dbReference type="AlphaFoldDB" id="A0A8H5GPF6"/>
<dbReference type="GO" id="GO:0005739">
    <property type="term" value="C:mitochondrion"/>
    <property type="evidence" value="ECO:0007669"/>
    <property type="project" value="TreeGrafter"/>
</dbReference>
<organism evidence="10 11">
    <name type="scientific">Tetrapyrgos nigripes</name>
    <dbReference type="NCBI Taxonomy" id="182062"/>
    <lineage>
        <taxon>Eukaryota</taxon>
        <taxon>Fungi</taxon>
        <taxon>Dikarya</taxon>
        <taxon>Basidiomycota</taxon>
        <taxon>Agaricomycotina</taxon>
        <taxon>Agaricomycetes</taxon>
        <taxon>Agaricomycetidae</taxon>
        <taxon>Agaricales</taxon>
        <taxon>Marasmiineae</taxon>
        <taxon>Marasmiaceae</taxon>
        <taxon>Tetrapyrgos</taxon>
    </lineage>
</organism>
<feature type="region of interest" description="Disordered" evidence="8">
    <location>
        <begin position="414"/>
        <end position="434"/>
    </location>
</feature>
<dbReference type="InterPro" id="IPR045076">
    <property type="entry name" value="MutS"/>
</dbReference>
<dbReference type="SMART" id="SM00533">
    <property type="entry name" value="MUTSd"/>
    <property type="match status" value="1"/>
</dbReference>
<evidence type="ECO:0000256" key="4">
    <source>
        <dbReference type="ARBA" id="ARBA00022840"/>
    </source>
</evidence>
<dbReference type="InterPro" id="IPR000432">
    <property type="entry name" value="DNA_mismatch_repair_MutS_C"/>
</dbReference>
<dbReference type="InterPro" id="IPR016151">
    <property type="entry name" value="DNA_mismatch_repair_MutS_N"/>
</dbReference>
<dbReference type="FunFam" id="3.40.50.300:FF:001238">
    <property type="entry name" value="DNA mismatch repair protein"/>
    <property type="match status" value="1"/>
</dbReference>
<dbReference type="SUPFAM" id="SSF52540">
    <property type="entry name" value="P-loop containing nucleoside triphosphate hydrolases"/>
    <property type="match status" value="1"/>
</dbReference>
<dbReference type="Pfam" id="PF05192">
    <property type="entry name" value="MutS_III"/>
    <property type="match status" value="1"/>
</dbReference>
<dbReference type="PROSITE" id="PS00486">
    <property type="entry name" value="DNA_MISMATCH_REPAIR_2"/>
    <property type="match status" value="1"/>
</dbReference>
<dbReference type="InterPro" id="IPR036187">
    <property type="entry name" value="DNA_mismatch_repair_MutS_sf"/>
</dbReference>
<feature type="compositionally biased region" description="Acidic residues" evidence="8">
    <location>
        <begin position="137"/>
        <end position="146"/>
    </location>
</feature>
<feature type="compositionally biased region" description="Polar residues" evidence="8">
    <location>
        <begin position="414"/>
        <end position="423"/>
    </location>
</feature>
<feature type="region of interest" description="Disordered" evidence="8">
    <location>
        <begin position="73"/>
        <end position="207"/>
    </location>
</feature>
<proteinExistence type="inferred from homology"/>
<evidence type="ECO:0000256" key="2">
    <source>
        <dbReference type="ARBA" id="ARBA00022741"/>
    </source>
</evidence>
<reference evidence="10 11" key="1">
    <citation type="journal article" date="2020" name="ISME J.">
        <title>Uncovering the hidden diversity of litter-decomposition mechanisms in mushroom-forming fungi.</title>
        <authorList>
            <person name="Floudas D."/>
            <person name="Bentzer J."/>
            <person name="Ahren D."/>
            <person name="Johansson T."/>
            <person name="Persson P."/>
            <person name="Tunlid A."/>
        </authorList>
    </citation>
    <scope>NUCLEOTIDE SEQUENCE [LARGE SCALE GENOMIC DNA]</scope>
    <source>
        <strain evidence="10 11">CBS 291.85</strain>
    </source>
</reference>
<feature type="compositionally biased region" description="Basic residues" evidence="8">
    <location>
        <begin position="174"/>
        <end position="185"/>
    </location>
</feature>
<dbReference type="Pfam" id="PF01624">
    <property type="entry name" value="MutS_I"/>
    <property type="match status" value="1"/>
</dbReference>
<dbReference type="Gene3D" id="3.40.1170.10">
    <property type="entry name" value="DNA repair protein MutS, domain I"/>
    <property type="match status" value="1"/>
</dbReference>
<dbReference type="GO" id="GO:0005524">
    <property type="term" value="F:ATP binding"/>
    <property type="evidence" value="ECO:0007669"/>
    <property type="project" value="UniProtKB-UniRule"/>
</dbReference>
<evidence type="ECO:0000313" key="11">
    <source>
        <dbReference type="Proteomes" id="UP000559256"/>
    </source>
</evidence>
<evidence type="ECO:0000256" key="6">
    <source>
        <dbReference type="ARBA" id="ARBA00023204"/>
    </source>
</evidence>
<dbReference type="Gene3D" id="3.30.420.110">
    <property type="entry name" value="MutS, connector domain"/>
    <property type="match status" value="1"/>
</dbReference>
<dbReference type="NCBIfam" id="NF003810">
    <property type="entry name" value="PRK05399.1"/>
    <property type="match status" value="1"/>
</dbReference>
<comment type="caution">
    <text evidence="10">The sequence shown here is derived from an EMBL/GenBank/DDBJ whole genome shotgun (WGS) entry which is preliminary data.</text>
</comment>
<dbReference type="GO" id="GO:0006298">
    <property type="term" value="P:mismatch repair"/>
    <property type="evidence" value="ECO:0007669"/>
    <property type="project" value="InterPro"/>
</dbReference>
<dbReference type="GO" id="GO:0005634">
    <property type="term" value="C:nucleus"/>
    <property type="evidence" value="ECO:0007669"/>
    <property type="project" value="TreeGrafter"/>
</dbReference>
<keyword evidence="2" id="KW-0547">Nucleotide-binding</keyword>
<keyword evidence="3" id="KW-0227">DNA damage</keyword>
<dbReference type="EMBL" id="JAACJM010000015">
    <property type="protein sequence ID" value="KAF5368576.1"/>
    <property type="molecule type" value="Genomic_DNA"/>
</dbReference>
<evidence type="ECO:0000256" key="8">
    <source>
        <dbReference type="SAM" id="MobiDB-lite"/>
    </source>
</evidence>
<keyword evidence="11" id="KW-1185">Reference proteome</keyword>
<protein>
    <recommendedName>
        <fullName evidence="9">DNA mismatch repair proteins mutS family domain-containing protein</fullName>
    </recommendedName>
</protein>
<feature type="coiled-coil region" evidence="7">
    <location>
        <begin position="706"/>
        <end position="733"/>
    </location>
</feature>
<dbReference type="Gene3D" id="3.40.50.300">
    <property type="entry name" value="P-loop containing nucleotide triphosphate hydrolases"/>
    <property type="match status" value="1"/>
</dbReference>
<sequence length="1117" mass="124444">MVVLTRSFHHGLRRAALSHLSRPICRAIHTSHVVNIHLECKSEEGEGDASNASVAEKKIVKTKKKFSELPKVHILPDGTPAKPLEAWWSGDDDQQKPSRTRLRHETSNETEEIVKTESTLVETPAPKQRRKTKASSESDDNVEEPEAAAPKRRRRSKKTTDDTDESQVEEPKPKRTRKASASKRKKVEDAATSLEAEEDLEGDDQPRTGLARGVLENLAKFPHCLLLTRVGNFYESYFDQAVEIASILNIKLATRKWDGRRIHMCGFPLSNIDKHLKVMVQQHKRFVAMCEEFPKYPSPGVREFERRVVRIITPGTLIDESFLNQYENNYLLAVSAPPETDVPKETTVGLAWIDVSTGEFYSKVSTCESLKDDIARIGPQEIVLHKDLESNTQHPIFDALNEEAVTTSYIIPQEQTTPTSPESAETAVSPDKTSVTDEVITLQTASTASNAPVAAVYTPEETSAISLLTVYLQTNLLEHMPPLLLPNREDSGGRMQIDSHTIKALEIKESMREGGTRGSLLSVIKRTLTTSGTRLLARWLCSPSTSIPEIDARQSLVAFFCARPHFRSDLLDLLKKSEDAGRVVQKFLLGRGGASDLLALTTSIHLWTDIQQRVYLEREMEVQERSNFNPEEWASLDILISRMVQLEEFSERIGKALNQTDLQPSTPSPDGYFASDTDLMSHLRADWRYGRSRFGISINPEFSESLRSIHDTLRSLLNEKEKLEGKLQMAYNAPSLTLRSSPGQGMHVHLAKAKRDQSKLEADPKFVSISENNTTKIYFNQGWSMLGNRILETSIALSLAEKEAFETLRMEVASHASSLRRNARVVDELDVTLAFANLAVDMKFVRPTIRDDTSYHVVNGRHPTVELGLLTTGRLFTANSIDITPQSQLHVITGPNMAGKSTLLRQTALIAILAQTGSYVPADSASLGIVDKLFPRVGAKDDLFHDRSTFMVEMLETAEILRRATPKSLVIMDEVGRGTTVKDGLAIAFSTIHHLTSINQCRTLFATHFHELADMLGYTSNGRAQGVFENVAFYCTDVDETEDGSFAYSYRIRKGVNRDSHGLKVARLTGMPYSAVTVAQGVLDVLKSRPHEGFDPSELSALGQKFTSTIGSIGDRL</sequence>